<keyword evidence="7" id="KW-1185">Reference proteome</keyword>
<evidence type="ECO:0000256" key="4">
    <source>
        <dbReference type="SAM" id="MobiDB-lite"/>
    </source>
</evidence>
<protein>
    <recommendedName>
        <fullName evidence="5">DUF6314 domain-containing protein</fullName>
    </recommendedName>
</protein>
<accession>A0A4U0XW65</accession>
<dbReference type="InterPro" id="IPR036188">
    <property type="entry name" value="FAD/NAD-bd_sf"/>
</dbReference>
<organism evidence="6 7">
    <name type="scientific">Cryomyces minteri</name>
    <dbReference type="NCBI Taxonomy" id="331657"/>
    <lineage>
        <taxon>Eukaryota</taxon>
        <taxon>Fungi</taxon>
        <taxon>Dikarya</taxon>
        <taxon>Ascomycota</taxon>
        <taxon>Pezizomycotina</taxon>
        <taxon>Dothideomycetes</taxon>
        <taxon>Dothideomycetes incertae sedis</taxon>
        <taxon>Cryomyces</taxon>
    </lineage>
</organism>
<keyword evidence="2" id="KW-0274">FAD</keyword>
<gene>
    <name evidence="6" type="ORF">B0A49_00200</name>
</gene>
<evidence type="ECO:0000259" key="5">
    <source>
        <dbReference type="Pfam" id="PF19834"/>
    </source>
</evidence>
<keyword evidence="3" id="KW-0560">Oxidoreductase</keyword>
<evidence type="ECO:0000313" key="6">
    <source>
        <dbReference type="EMBL" id="TKA82142.1"/>
    </source>
</evidence>
<comment type="caution">
    <text evidence="6">The sequence shown here is derived from an EMBL/GenBank/DDBJ whole genome shotgun (WGS) entry which is preliminary data.</text>
</comment>
<feature type="compositionally biased region" description="Low complexity" evidence="4">
    <location>
        <begin position="148"/>
        <end position="160"/>
    </location>
</feature>
<dbReference type="PANTHER" id="PTHR23023">
    <property type="entry name" value="DIMETHYLANILINE MONOOXYGENASE"/>
    <property type="match status" value="1"/>
</dbReference>
<name>A0A4U0XW65_9PEZI</name>
<dbReference type="InterPro" id="IPR050346">
    <property type="entry name" value="FMO-like"/>
</dbReference>
<sequence length="669" mass="74252">MPTNLSRYTVAFSDLAWESVNVQKGEIRTSSAKLKPVPMFPKAWMVGRYLQAYTRKNIPEGVIHLGRTVRSAEKTYRNGGEMWKIGWHDARNGQGPTMQTASGFGTGDESDTDFFDYLIVASGFFSSPTPLNLDVLPEDEEDSASGVDSNSEPDPNSESSSESDEDALMQDADGTAGQASTASHHALPLKNPEFPGKIVHSSEFRSIDDLIPEKARQKGGNIVIVGGGMSGAEAAASVAFQISSANYSLRSNHEFRNFKIHHIASRPFYALAPMLLRCGQQTSDVSPLAPTFLPLDLTMYDYSRRSDNRETGFSVARSGLVDRAQAKGKHTYLRSLIGNDGCSSILHHRDASKDSDRPPYVAISETYSEFVRSGAILPRKGSEVLSRLQMQEQSAKEIQEMDVLRDALMEPANDVPQYWMGDYVGLMDESAQALGLKRDESCYEDGSGNELPLVAARFTDDGCNKREVTKILWSLTRTINAADDGRFVARAAFRAIQGHWNIEHTFTSTVADLPSGTFAGTASFHPRTPTHSKYDAEYLYIENRMSTPEEGALVPPCKRLIFRYREATDKLSIWLVDGKDDLSPEDLFFDLKFEPPTNFFVNGIDDDGRQRGWMAKGDNTGGEENCNAICEFRFRGIGLRSFGIHYDVEGPEDQYTSATWYQRGTDYDV</sequence>
<evidence type="ECO:0000256" key="3">
    <source>
        <dbReference type="ARBA" id="ARBA00023002"/>
    </source>
</evidence>
<feature type="region of interest" description="Disordered" evidence="4">
    <location>
        <begin position="131"/>
        <end position="192"/>
    </location>
</feature>
<reference evidence="6 7" key="1">
    <citation type="submission" date="2017-03" db="EMBL/GenBank/DDBJ databases">
        <title>Genomes of endolithic fungi from Antarctica.</title>
        <authorList>
            <person name="Coleine C."/>
            <person name="Masonjones S."/>
            <person name="Stajich J.E."/>
        </authorList>
    </citation>
    <scope>NUCLEOTIDE SEQUENCE [LARGE SCALE GENOMIC DNA]</scope>
    <source>
        <strain evidence="6 7">CCFEE 5187</strain>
    </source>
</reference>
<dbReference type="InterPro" id="IPR045632">
    <property type="entry name" value="DUF6314"/>
</dbReference>
<evidence type="ECO:0000256" key="1">
    <source>
        <dbReference type="ARBA" id="ARBA00022630"/>
    </source>
</evidence>
<dbReference type="OrthoDB" id="66881at2759"/>
<dbReference type="GO" id="GO:0016491">
    <property type="term" value="F:oxidoreductase activity"/>
    <property type="evidence" value="ECO:0007669"/>
    <property type="project" value="UniProtKB-KW"/>
</dbReference>
<evidence type="ECO:0000256" key="2">
    <source>
        <dbReference type="ARBA" id="ARBA00022827"/>
    </source>
</evidence>
<keyword evidence="1" id="KW-0285">Flavoprotein</keyword>
<dbReference type="Pfam" id="PF19834">
    <property type="entry name" value="DUF6314"/>
    <property type="match status" value="1"/>
</dbReference>
<proteinExistence type="predicted"/>
<dbReference type="Proteomes" id="UP000308768">
    <property type="component" value="Unassembled WGS sequence"/>
</dbReference>
<evidence type="ECO:0000313" key="7">
    <source>
        <dbReference type="Proteomes" id="UP000308768"/>
    </source>
</evidence>
<dbReference type="STRING" id="331657.A0A4U0XW65"/>
<dbReference type="AlphaFoldDB" id="A0A4U0XW65"/>
<dbReference type="SUPFAM" id="SSF51905">
    <property type="entry name" value="FAD/NAD(P)-binding domain"/>
    <property type="match status" value="1"/>
</dbReference>
<dbReference type="EMBL" id="NAJN01000006">
    <property type="protein sequence ID" value="TKA82142.1"/>
    <property type="molecule type" value="Genomic_DNA"/>
</dbReference>
<dbReference type="Gene3D" id="3.50.50.60">
    <property type="entry name" value="FAD/NAD(P)-binding domain"/>
    <property type="match status" value="2"/>
</dbReference>
<feature type="domain" description="DUF6314" evidence="5">
    <location>
        <begin position="497"/>
        <end position="663"/>
    </location>
</feature>